<evidence type="ECO:0000313" key="5">
    <source>
        <dbReference type="RefSeq" id="XP_011505855.1"/>
    </source>
</evidence>
<name>A0AAJ7E2W6_9HYME</name>
<accession>A0AAJ7E2W6</accession>
<dbReference type="KEGG" id="csol:105368529"/>
<protein>
    <submittedName>
        <fullName evidence="5">Zinc finger X-chromosomal protein-like</fullName>
    </submittedName>
</protein>
<dbReference type="PROSITE" id="PS50157">
    <property type="entry name" value="ZINC_FINGER_C2H2_2"/>
    <property type="match status" value="1"/>
</dbReference>
<feature type="domain" description="C2H2-type" evidence="3">
    <location>
        <begin position="31"/>
        <end position="58"/>
    </location>
</feature>
<evidence type="ECO:0000313" key="4">
    <source>
        <dbReference type="Proteomes" id="UP000695007"/>
    </source>
</evidence>
<dbReference type="InterPro" id="IPR036236">
    <property type="entry name" value="Znf_C2H2_sf"/>
</dbReference>
<evidence type="ECO:0000259" key="3">
    <source>
        <dbReference type="PROSITE" id="PS50157"/>
    </source>
</evidence>
<keyword evidence="4" id="KW-1185">Reference proteome</keyword>
<organism evidence="4 5">
    <name type="scientific">Ceratosolen solmsi marchali</name>
    <dbReference type="NCBI Taxonomy" id="326594"/>
    <lineage>
        <taxon>Eukaryota</taxon>
        <taxon>Metazoa</taxon>
        <taxon>Ecdysozoa</taxon>
        <taxon>Arthropoda</taxon>
        <taxon>Hexapoda</taxon>
        <taxon>Insecta</taxon>
        <taxon>Pterygota</taxon>
        <taxon>Neoptera</taxon>
        <taxon>Endopterygota</taxon>
        <taxon>Hymenoptera</taxon>
        <taxon>Apocrita</taxon>
        <taxon>Proctotrupomorpha</taxon>
        <taxon>Chalcidoidea</taxon>
        <taxon>Agaonidae</taxon>
        <taxon>Agaoninae</taxon>
        <taxon>Ceratosolen</taxon>
    </lineage>
</organism>
<dbReference type="GO" id="GO:0008270">
    <property type="term" value="F:zinc ion binding"/>
    <property type="evidence" value="ECO:0007669"/>
    <property type="project" value="UniProtKB-KW"/>
</dbReference>
<dbReference type="GeneID" id="105368529"/>
<dbReference type="AlphaFoldDB" id="A0AAJ7E2W6"/>
<dbReference type="SUPFAM" id="SSF57667">
    <property type="entry name" value="beta-beta-alpha zinc fingers"/>
    <property type="match status" value="1"/>
</dbReference>
<dbReference type="Proteomes" id="UP000695007">
    <property type="component" value="Unplaced"/>
</dbReference>
<keyword evidence="1" id="KW-0863">Zinc-finger</keyword>
<gene>
    <name evidence="5" type="primary">LOC105368529</name>
</gene>
<evidence type="ECO:0000256" key="1">
    <source>
        <dbReference type="PROSITE-ProRule" id="PRU00042"/>
    </source>
</evidence>
<reference evidence="5" key="1">
    <citation type="submission" date="2025-08" db="UniProtKB">
        <authorList>
            <consortium name="RefSeq"/>
        </authorList>
    </citation>
    <scope>IDENTIFICATION</scope>
</reference>
<dbReference type="InterPro" id="IPR013087">
    <property type="entry name" value="Znf_C2H2_type"/>
</dbReference>
<dbReference type="SMART" id="SM00355">
    <property type="entry name" value="ZnF_C2H2"/>
    <property type="match status" value="2"/>
</dbReference>
<dbReference type="Pfam" id="PF00096">
    <property type="entry name" value="zf-C2H2"/>
    <property type="match status" value="1"/>
</dbReference>
<proteinExistence type="predicted"/>
<dbReference type="Gene3D" id="3.30.160.60">
    <property type="entry name" value="Classic Zinc Finger"/>
    <property type="match status" value="1"/>
</dbReference>
<dbReference type="RefSeq" id="XP_011505855.1">
    <property type="nucleotide sequence ID" value="XM_011507553.1"/>
</dbReference>
<keyword evidence="1" id="KW-0862">Zinc</keyword>
<feature type="region of interest" description="Disordered" evidence="2">
    <location>
        <begin position="1"/>
        <end position="26"/>
    </location>
</feature>
<evidence type="ECO:0000256" key="2">
    <source>
        <dbReference type="SAM" id="MobiDB-lite"/>
    </source>
</evidence>
<sequence>MKIRVDYVPGTAPQQLPSHPKDVHAQSDGRFQCPRCNTSFTRKNNLHNHLKFQCGQQPRFNCPYCEYRTKHSPNVRTHVRRLHPSQQVYVIDVLLHKNLL</sequence>
<keyword evidence="1" id="KW-0479">Metal-binding</keyword>